<evidence type="ECO:0000256" key="1">
    <source>
        <dbReference type="SAM" id="Phobius"/>
    </source>
</evidence>
<dbReference type="EMBL" id="NMVO01000003">
    <property type="protein sequence ID" value="OYO16443.1"/>
    <property type="molecule type" value="Genomic_DNA"/>
</dbReference>
<sequence>MREQPPSTTESCLPYLGLLVLAWAIGYPVYMQIVLQIRRDCSMCEGPGYALGLPIFCFGLFVALVLLCWVVRALVRRYKE</sequence>
<gene>
    <name evidence="2" type="ORF">CGZ94_04485</name>
</gene>
<keyword evidence="1" id="KW-1133">Transmembrane helix</keyword>
<proteinExistence type="predicted"/>
<dbReference type="Proteomes" id="UP000215896">
    <property type="component" value="Unassembled WGS sequence"/>
</dbReference>
<accession>A0A255GPY7</accession>
<evidence type="ECO:0000313" key="3">
    <source>
        <dbReference type="Proteomes" id="UP000215896"/>
    </source>
</evidence>
<keyword evidence="1" id="KW-0472">Membrane</keyword>
<feature type="transmembrane region" description="Helical" evidence="1">
    <location>
        <begin position="50"/>
        <end position="75"/>
    </location>
</feature>
<organism evidence="2 3">
    <name type="scientific">Enemella evansiae</name>
    <dbReference type="NCBI Taxonomy" id="2016499"/>
    <lineage>
        <taxon>Bacteria</taxon>
        <taxon>Bacillati</taxon>
        <taxon>Actinomycetota</taxon>
        <taxon>Actinomycetes</taxon>
        <taxon>Propionibacteriales</taxon>
        <taxon>Propionibacteriaceae</taxon>
        <taxon>Enemella</taxon>
    </lineage>
</organism>
<feature type="transmembrane region" description="Helical" evidence="1">
    <location>
        <begin position="12"/>
        <end position="30"/>
    </location>
</feature>
<name>A0A255GPY7_9ACTN</name>
<protein>
    <submittedName>
        <fullName evidence="2">Uncharacterized protein</fullName>
    </submittedName>
</protein>
<comment type="caution">
    <text evidence="2">The sequence shown here is derived from an EMBL/GenBank/DDBJ whole genome shotgun (WGS) entry which is preliminary data.</text>
</comment>
<dbReference type="AlphaFoldDB" id="A0A255GPY7"/>
<reference evidence="2 3" key="1">
    <citation type="submission" date="2017-07" db="EMBL/GenBank/DDBJ databases">
        <title>Draft whole genome sequences of clinical Proprionibacteriaceae strains.</title>
        <authorList>
            <person name="Bernier A.-M."/>
            <person name="Bernard K."/>
            <person name="Domingo M.-C."/>
        </authorList>
    </citation>
    <scope>NUCLEOTIDE SEQUENCE [LARGE SCALE GENOMIC DNA]</scope>
    <source>
        <strain evidence="2 3">NML 030167</strain>
    </source>
</reference>
<keyword evidence="3" id="KW-1185">Reference proteome</keyword>
<evidence type="ECO:0000313" key="2">
    <source>
        <dbReference type="EMBL" id="OYO16443.1"/>
    </source>
</evidence>
<keyword evidence="1" id="KW-0812">Transmembrane</keyword>